<dbReference type="Proteomes" id="UP000070444">
    <property type="component" value="Unassembled WGS sequence"/>
</dbReference>
<dbReference type="EMBL" id="KQ964577">
    <property type="protein sequence ID" value="KXN68418.1"/>
    <property type="molecule type" value="Genomic_DNA"/>
</dbReference>
<evidence type="ECO:0000313" key="1">
    <source>
        <dbReference type="EMBL" id="KXN68418.1"/>
    </source>
</evidence>
<protein>
    <recommendedName>
        <fullName evidence="3">F-box domain-containing protein</fullName>
    </recommendedName>
</protein>
<organism evidence="1 2">
    <name type="scientific">Conidiobolus coronatus (strain ATCC 28846 / CBS 209.66 / NRRL 28638)</name>
    <name type="common">Delacroixia coronata</name>
    <dbReference type="NCBI Taxonomy" id="796925"/>
    <lineage>
        <taxon>Eukaryota</taxon>
        <taxon>Fungi</taxon>
        <taxon>Fungi incertae sedis</taxon>
        <taxon>Zoopagomycota</taxon>
        <taxon>Entomophthoromycotina</taxon>
        <taxon>Entomophthoromycetes</taxon>
        <taxon>Entomophthorales</taxon>
        <taxon>Ancylistaceae</taxon>
        <taxon>Conidiobolus</taxon>
    </lineage>
</organism>
<proteinExistence type="predicted"/>
<reference evidence="1 2" key="1">
    <citation type="journal article" date="2015" name="Genome Biol. Evol.">
        <title>Phylogenomic analyses indicate that early fungi evolved digesting cell walls of algal ancestors of land plants.</title>
        <authorList>
            <person name="Chang Y."/>
            <person name="Wang S."/>
            <person name="Sekimoto S."/>
            <person name="Aerts A.L."/>
            <person name="Choi C."/>
            <person name="Clum A."/>
            <person name="LaButti K.M."/>
            <person name="Lindquist E.A."/>
            <person name="Yee Ngan C."/>
            <person name="Ohm R.A."/>
            <person name="Salamov A.A."/>
            <person name="Grigoriev I.V."/>
            <person name="Spatafora J.W."/>
            <person name="Berbee M.L."/>
        </authorList>
    </citation>
    <scope>NUCLEOTIDE SEQUENCE [LARGE SCALE GENOMIC DNA]</scope>
    <source>
        <strain evidence="1 2">NRRL 28638</strain>
    </source>
</reference>
<gene>
    <name evidence="1" type="ORF">CONCODRAFT_9348</name>
</gene>
<dbReference type="SUPFAM" id="SSF52047">
    <property type="entry name" value="RNI-like"/>
    <property type="match status" value="1"/>
</dbReference>
<sequence length="439" mass="51705">MQQNNKLLIKDWSIIYKFNDTQEYLSFQDLRNLSFVCKDIYYKTKSLFESHFYINSRLIIDNLSNKAYEYDIDNVEISNDMLLRFRESVKPISGLVKSAKIGEIPLYPEFQLYLDSFINLEKLYFCSSETKVNLTSLNLILTSSRKLKELRLFYIIIYSNEIGDANKVLFPPTLTKLSINWCVWPDYYQTLREDLITVPTLGPYSVLSTQKFPQLLYFEYSFEIFNSSFNPIASVLENSPKLLTINLDVRFLNQETFKLIVKSTNLKSIIFSKSTPYIFKPECYKGHSYVAITHISFKFSDLGTETLLDIELLLAHFPNLISLCLSFERPFLPQFKRILKNLQKLKHFSLTNSIEDANPLSMQLTNNTITNLNLLNFKFSQIDFKDFESWSALKTIKLEFDENFIQANDYTWQSDFIKIAVGHDWRVFSYPNFIKFYRQ</sequence>
<dbReference type="InterPro" id="IPR032675">
    <property type="entry name" value="LRR_dom_sf"/>
</dbReference>
<dbReference type="Gene3D" id="3.80.10.10">
    <property type="entry name" value="Ribonuclease Inhibitor"/>
    <property type="match status" value="2"/>
</dbReference>
<evidence type="ECO:0008006" key="3">
    <source>
        <dbReference type="Google" id="ProtNLM"/>
    </source>
</evidence>
<accession>A0A137P0B9</accession>
<dbReference type="AlphaFoldDB" id="A0A137P0B9"/>
<name>A0A137P0B9_CONC2</name>
<keyword evidence="2" id="KW-1185">Reference proteome</keyword>
<evidence type="ECO:0000313" key="2">
    <source>
        <dbReference type="Proteomes" id="UP000070444"/>
    </source>
</evidence>